<dbReference type="PANTHER" id="PTHR11060:SF0">
    <property type="entry name" value="PROTEIN MEMO1"/>
    <property type="match status" value="1"/>
</dbReference>
<dbReference type="EMBL" id="PDNB01000067">
    <property type="protein sequence ID" value="PGH11847.1"/>
    <property type="molecule type" value="Genomic_DNA"/>
</dbReference>
<sequence>MPSREATHAGSWYSDHEPTLTRQLDQWLAQVPNELPGIGSLPVPGARIIIAPHAGYAYSGPCAAYAYKALDLSKAKRIFLLGPSHHHHLSTLALPTLTSYKTPLSPDPLPLDTTLISHLLTTAPSSTNHRFTTMSPSVDSAEHSLELHLPYIHHLLRRQHPDILTSQYPPLVPIMVGATSSSTESAFGALLAPYLADPENAFIISSDFCHWGLRFGYTYYVPDAPAPAPELPLSYPALPLPMPELDEAVVKDAVAGVVGGDMLRAKDRVGRGPGVPAIHESISACDVACMTAIAAGEMKGWLEVLRGTGNTVCGRHPIGVVLAGLEVVRGKGEGGAEAGDDGLQKGKFHFIRYERSSDVVVVADSSVSYVSAFAVL</sequence>
<dbReference type="InterPro" id="IPR002737">
    <property type="entry name" value="MEMO1_fam"/>
</dbReference>
<protein>
    <submittedName>
        <fullName evidence="2">AmmeMemoRadiSam system protein B</fullName>
    </submittedName>
</protein>
<dbReference type="AlphaFoldDB" id="A0A2B7XTN7"/>
<dbReference type="PANTHER" id="PTHR11060">
    <property type="entry name" value="PROTEIN MEMO1"/>
    <property type="match status" value="1"/>
</dbReference>
<organism evidence="2 3">
    <name type="scientific">Helicocarpus griseus UAMH5409</name>
    <dbReference type="NCBI Taxonomy" id="1447875"/>
    <lineage>
        <taxon>Eukaryota</taxon>
        <taxon>Fungi</taxon>
        <taxon>Dikarya</taxon>
        <taxon>Ascomycota</taxon>
        <taxon>Pezizomycotina</taxon>
        <taxon>Eurotiomycetes</taxon>
        <taxon>Eurotiomycetidae</taxon>
        <taxon>Onygenales</taxon>
        <taxon>Ajellomycetaceae</taxon>
        <taxon>Helicocarpus</taxon>
    </lineage>
</organism>
<evidence type="ECO:0000313" key="2">
    <source>
        <dbReference type="EMBL" id="PGH11847.1"/>
    </source>
</evidence>
<dbReference type="OrthoDB" id="417112at2759"/>
<comment type="caution">
    <text evidence="2">The sequence shown here is derived from an EMBL/GenBank/DDBJ whole genome shotgun (WGS) entry which is preliminary data.</text>
</comment>
<evidence type="ECO:0000313" key="3">
    <source>
        <dbReference type="Proteomes" id="UP000223968"/>
    </source>
</evidence>
<dbReference type="Gene3D" id="3.40.830.10">
    <property type="entry name" value="LigB-like"/>
    <property type="match status" value="1"/>
</dbReference>
<evidence type="ECO:0000256" key="1">
    <source>
        <dbReference type="ARBA" id="ARBA00006315"/>
    </source>
</evidence>
<gene>
    <name evidence="2" type="ORF">AJ79_04644</name>
</gene>
<reference evidence="2 3" key="1">
    <citation type="submission" date="2017-10" db="EMBL/GenBank/DDBJ databases">
        <title>Comparative genomics in systemic dimorphic fungi from Ajellomycetaceae.</title>
        <authorList>
            <person name="Munoz J.F."/>
            <person name="Mcewen J.G."/>
            <person name="Clay O.K."/>
            <person name="Cuomo C.A."/>
        </authorList>
    </citation>
    <scope>NUCLEOTIDE SEQUENCE [LARGE SCALE GENOMIC DNA]</scope>
    <source>
        <strain evidence="2 3">UAMH5409</strain>
    </source>
</reference>
<proteinExistence type="inferred from homology"/>
<dbReference type="NCBIfam" id="TIGR04336">
    <property type="entry name" value="AmmeMemoSam_B"/>
    <property type="match status" value="1"/>
</dbReference>
<dbReference type="STRING" id="1447875.A0A2B7XTN7"/>
<name>A0A2B7XTN7_9EURO</name>
<dbReference type="Pfam" id="PF01875">
    <property type="entry name" value="Memo"/>
    <property type="match status" value="1"/>
</dbReference>
<keyword evidence="3" id="KW-1185">Reference proteome</keyword>
<dbReference type="CDD" id="cd07361">
    <property type="entry name" value="MEMO_like"/>
    <property type="match status" value="1"/>
</dbReference>
<comment type="similarity">
    <text evidence="1">Belongs to the MEMO1 family.</text>
</comment>
<dbReference type="HAMAP" id="MF_00055">
    <property type="entry name" value="MEMO1"/>
    <property type="match status" value="1"/>
</dbReference>
<dbReference type="Proteomes" id="UP000223968">
    <property type="component" value="Unassembled WGS sequence"/>
</dbReference>
<accession>A0A2B7XTN7</accession>